<dbReference type="PANTHER" id="PTHR21432">
    <property type="entry name" value="ACETYL-COA HYDROLASE-RELATED"/>
    <property type="match status" value="1"/>
</dbReference>
<comment type="similarity">
    <text evidence="1">Belongs to the acetyl-CoA hydrolase/transferase family.</text>
</comment>
<dbReference type="AlphaFoldDB" id="A0A6J6XNE6"/>
<dbReference type="EMBL" id="CAFBON010000188">
    <property type="protein sequence ID" value="CAB4999593.1"/>
    <property type="molecule type" value="Genomic_DNA"/>
</dbReference>
<dbReference type="Gene3D" id="3.40.1080.10">
    <property type="entry name" value="Glutaconate Coenzyme A-transferase"/>
    <property type="match status" value="1"/>
</dbReference>
<protein>
    <submittedName>
        <fullName evidence="5">Unannotated protein</fullName>
    </submittedName>
</protein>
<dbReference type="InterPro" id="IPR038460">
    <property type="entry name" value="AcetylCoA_hyd_C_sf"/>
</dbReference>
<evidence type="ECO:0000256" key="2">
    <source>
        <dbReference type="ARBA" id="ARBA00022679"/>
    </source>
</evidence>
<evidence type="ECO:0000256" key="1">
    <source>
        <dbReference type="ARBA" id="ARBA00009632"/>
    </source>
</evidence>
<sequence length="414" mass="43491">MSAVDIDLTRYIKPGDTIIIGQGAGEPQALVQALIEQRHALGGVRVYIGASYTGAFRPEHADAIEFISIGVVGRAAALADAGVLTIIPAHFGSLPMLMRRGVLRPDVVFAQMTPANAEGIHSLGAVCDYLSNAIEMSPCVLAEINPRVPFTTGDVLVPASRIAGFVHNDCPLVPVERRTPSDEEDAIGRLVASVVPDGATIQFGIGTLPDAILSHLAGKKDLGVHSGLISDAVVDLVERGVITNARKEIDRGVTVTGSLLGSERLHEWVTGNPSVVMRNVEYTHNAGVLGALGTLHAINSAIEIDLTGQISAEVVGGRHLGLVGGQGSFARAACFAEQGRSILALPSTAKSGVTRIVHRFADGIVSSGRSDADLIVTEHGIADLRGASLTERRERLIAIAAPEHREELRSLSSR</sequence>
<evidence type="ECO:0000313" key="5">
    <source>
        <dbReference type="EMBL" id="CAB4798781.1"/>
    </source>
</evidence>
<keyword evidence="2" id="KW-0808">Transferase</keyword>
<dbReference type="SUPFAM" id="SSF100950">
    <property type="entry name" value="NagB/RpiA/CoA transferase-like"/>
    <property type="match status" value="2"/>
</dbReference>
<dbReference type="GO" id="GO:0008775">
    <property type="term" value="F:acetate CoA-transferase activity"/>
    <property type="evidence" value="ECO:0007669"/>
    <property type="project" value="InterPro"/>
</dbReference>
<evidence type="ECO:0000259" key="3">
    <source>
        <dbReference type="Pfam" id="PF02550"/>
    </source>
</evidence>
<name>A0A6J6XNE6_9ZZZZ</name>
<feature type="domain" description="Acetyl-CoA hydrolase/transferase N-terminal" evidence="3">
    <location>
        <begin position="10"/>
        <end position="174"/>
    </location>
</feature>
<dbReference type="InterPro" id="IPR003702">
    <property type="entry name" value="ActCoA_hydro_N"/>
</dbReference>
<dbReference type="InterPro" id="IPR037171">
    <property type="entry name" value="NagB/RpiA_transferase-like"/>
</dbReference>
<dbReference type="GO" id="GO:0006083">
    <property type="term" value="P:acetate metabolic process"/>
    <property type="evidence" value="ECO:0007669"/>
    <property type="project" value="InterPro"/>
</dbReference>
<dbReference type="Pfam" id="PF02550">
    <property type="entry name" value="AcetylCoA_hydro"/>
    <property type="match status" value="1"/>
</dbReference>
<proteinExistence type="inferred from homology"/>
<dbReference type="Pfam" id="PF13336">
    <property type="entry name" value="AcetylCoA_hyd_C"/>
    <property type="match status" value="1"/>
</dbReference>
<gene>
    <name evidence="5" type="ORF">UFOPK3001_00818</name>
    <name evidence="6" type="ORF">UFOPK3954_01656</name>
</gene>
<dbReference type="EMBL" id="CAFAAJ010000040">
    <property type="protein sequence ID" value="CAB4798781.1"/>
    <property type="molecule type" value="Genomic_DNA"/>
</dbReference>
<accession>A0A6J6XNE6</accession>
<evidence type="ECO:0000259" key="4">
    <source>
        <dbReference type="Pfam" id="PF13336"/>
    </source>
</evidence>
<dbReference type="InterPro" id="IPR026888">
    <property type="entry name" value="AcetylCoA_hyd_C"/>
</dbReference>
<dbReference type="PANTHER" id="PTHR21432:SF20">
    <property type="entry name" value="ACETYL-COA HYDROLASE"/>
    <property type="match status" value="1"/>
</dbReference>
<dbReference type="InterPro" id="IPR046433">
    <property type="entry name" value="ActCoA_hydro"/>
</dbReference>
<dbReference type="Gene3D" id="3.40.1080.20">
    <property type="entry name" value="Acetyl-CoA hydrolase/transferase C-terminal domain"/>
    <property type="match status" value="1"/>
</dbReference>
<evidence type="ECO:0000313" key="6">
    <source>
        <dbReference type="EMBL" id="CAB4999593.1"/>
    </source>
</evidence>
<reference evidence="5" key="1">
    <citation type="submission" date="2020-05" db="EMBL/GenBank/DDBJ databases">
        <authorList>
            <person name="Chiriac C."/>
            <person name="Salcher M."/>
            <person name="Ghai R."/>
            <person name="Kavagutti S V."/>
        </authorList>
    </citation>
    <scope>NUCLEOTIDE SEQUENCE</scope>
</reference>
<dbReference type="Gene3D" id="3.30.750.70">
    <property type="entry name" value="4-hydroxybutyrate coenzyme like domains"/>
    <property type="match status" value="1"/>
</dbReference>
<organism evidence="5">
    <name type="scientific">freshwater metagenome</name>
    <dbReference type="NCBI Taxonomy" id="449393"/>
    <lineage>
        <taxon>unclassified sequences</taxon>
        <taxon>metagenomes</taxon>
        <taxon>ecological metagenomes</taxon>
    </lineage>
</organism>
<feature type="domain" description="Acetyl-CoA hydrolase/transferase C-terminal" evidence="4">
    <location>
        <begin position="261"/>
        <end position="409"/>
    </location>
</feature>